<evidence type="ECO:0000313" key="1">
    <source>
        <dbReference type="EMBL" id="AMP06276.1"/>
    </source>
</evidence>
<proteinExistence type="predicted"/>
<dbReference type="STRING" id="279113.CPter91_3955"/>
<dbReference type="PATRIC" id="fig|279113.9.peg.3923"/>
<organism evidence="1 2">
    <name type="scientific">Collimonas pratensis</name>
    <dbReference type="NCBI Taxonomy" id="279113"/>
    <lineage>
        <taxon>Bacteria</taxon>
        <taxon>Pseudomonadati</taxon>
        <taxon>Pseudomonadota</taxon>
        <taxon>Betaproteobacteria</taxon>
        <taxon>Burkholderiales</taxon>
        <taxon>Oxalobacteraceae</taxon>
        <taxon>Collimonas</taxon>
    </lineage>
</organism>
<dbReference type="KEGG" id="cpra:CPter91_3955"/>
<dbReference type="Proteomes" id="UP000074561">
    <property type="component" value="Chromosome"/>
</dbReference>
<sequence>MPHQEAIQLLRGAVGALHNTPAGIAALCRTWRAQTALLSALPPRFAGVAENILCRLESASLFSEESCSYSQHDQLAHLGAWLDQAQLALQKSASV</sequence>
<reference evidence="1 2" key="1">
    <citation type="submission" date="2015-11" db="EMBL/GenBank/DDBJ databases">
        <title>Exploring the genomic traits of fungus-feeding bacterial genus Collimonas.</title>
        <authorList>
            <person name="Song C."/>
            <person name="Schmidt R."/>
            <person name="de Jager V."/>
            <person name="Krzyzanowska D."/>
            <person name="Jongedijk E."/>
            <person name="Cankar K."/>
            <person name="Beekwilder J."/>
            <person name="van Veen A."/>
            <person name="de Boer W."/>
            <person name="van Veen J.A."/>
            <person name="Garbeva P."/>
        </authorList>
    </citation>
    <scope>NUCLEOTIDE SEQUENCE [LARGE SCALE GENOMIC DNA]</scope>
    <source>
        <strain evidence="1 2">Ter91</strain>
    </source>
</reference>
<gene>
    <name evidence="1" type="ORF">CPter91_3955</name>
</gene>
<evidence type="ECO:0000313" key="2">
    <source>
        <dbReference type="Proteomes" id="UP000074561"/>
    </source>
</evidence>
<dbReference type="OrthoDB" id="8966078at2"/>
<dbReference type="EMBL" id="CP013234">
    <property type="protein sequence ID" value="AMP06276.1"/>
    <property type="molecule type" value="Genomic_DNA"/>
</dbReference>
<protein>
    <submittedName>
        <fullName evidence="1">Uncharacterized protein</fullName>
    </submittedName>
</protein>
<dbReference type="AlphaFoldDB" id="A0A127Q8F8"/>
<name>A0A127Q8F8_9BURK</name>
<dbReference type="RefSeq" id="WP_061942665.1">
    <property type="nucleotide sequence ID" value="NZ_CP013234.1"/>
</dbReference>
<accession>A0A127Q8F8</accession>